<keyword evidence="3" id="KW-1185">Reference proteome</keyword>
<dbReference type="GO" id="GO:0005829">
    <property type="term" value="C:cytosol"/>
    <property type="evidence" value="ECO:0007669"/>
    <property type="project" value="TreeGrafter"/>
</dbReference>
<feature type="compositionally biased region" description="Basic and acidic residues" evidence="1">
    <location>
        <begin position="109"/>
        <end position="118"/>
    </location>
</feature>
<sequence length="126" mass="13808">MTPLKLYLLRAVYDWSVEQGCTPHVIVDAKGAGVQVPPAYVHDGQIVLNIHPRAVGRFELTERALSFSARFGGRPFDVEAPLAAIRAVYAKENGQGIAFPESEEPGPPEPEHAAESRPRPVLKRVK</sequence>
<dbReference type="Proteomes" id="UP000218899">
    <property type="component" value="Chromosome"/>
</dbReference>
<proteinExistence type="predicted"/>
<dbReference type="PIRSF" id="PIRSF005276">
    <property type="entry name" value="SspB"/>
    <property type="match status" value="1"/>
</dbReference>
<dbReference type="InterPro" id="IPR007481">
    <property type="entry name" value="SspB"/>
</dbReference>
<dbReference type="PANTHER" id="PTHR37486">
    <property type="entry name" value="STRINGENT STARVATION PROTEIN B"/>
    <property type="match status" value="1"/>
</dbReference>
<dbReference type="AlphaFoldDB" id="A0A1B4VD24"/>
<dbReference type="Pfam" id="PF04386">
    <property type="entry name" value="SspB"/>
    <property type="match status" value="1"/>
</dbReference>
<dbReference type="GO" id="GO:0045732">
    <property type="term" value="P:positive regulation of protein catabolic process"/>
    <property type="evidence" value="ECO:0007669"/>
    <property type="project" value="TreeGrafter"/>
</dbReference>
<dbReference type="GO" id="GO:0005840">
    <property type="term" value="C:ribosome"/>
    <property type="evidence" value="ECO:0007669"/>
    <property type="project" value="TreeGrafter"/>
</dbReference>
<accession>A0A1B4VD24</accession>
<dbReference type="KEGG" id="sva:SVA_0678"/>
<name>A0A1B4VD24_9GAMM</name>
<dbReference type="PANTHER" id="PTHR37486:SF1">
    <property type="entry name" value="STRINGENT STARVATION PROTEIN B"/>
    <property type="match status" value="1"/>
</dbReference>
<gene>
    <name evidence="2" type="ORF">SVA_0678</name>
</gene>
<dbReference type="EMBL" id="AP014936">
    <property type="protein sequence ID" value="BAU47257.1"/>
    <property type="molecule type" value="Genomic_DNA"/>
</dbReference>
<evidence type="ECO:0000313" key="2">
    <source>
        <dbReference type="EMBL" id="BAU47257.1"/>
    </source>
</evidence>
<protein>
    <submittedName>
        <fullName evidence="2">Peptidase</fullName>
    </submittedName>
</protein>
<feature type="region of interest" description="Disordered" evidence="1">
    <location>
        <begin position="96"/>
        <end position="126"/>
    </location>
</feature>
<dbReference type="SUPFAM" id="SSF101738">
    <property type="entry name" value="SspB-like"/>
    <property type="match status" value="1"/>
</dbReference>
<evidence type="ECO:0000256" key="1">
    <source>
        <dbReference type="SAM" id="MobiDB-lite"/>
    </source>
</evidence>
<organism evidence="2 3">
    <name type="scientific">Sulfurifustis variabilis</name>
    <dbReference type="NCBI Taxonomy" id="1675686"/>
    <lineage>
        <taxon>Bacteria</taxon>
        <taxon>Pseudomonadati</taxon>
        <taxon>Pseudomonadota</taxon>
        <taxon>Gammaproteobacteria</taxon>
        <taxon>Acidiferrobacterales</taxon>
        <taxon>Acidiferrobacteraceae</taxon>
        <taxon>Sulfurifustis</taxon>
    </lineage>
</organism>
<dbReference type="Gene3D" id="2.30.30.220">
    <property type="entry name" value="SspB-like"/>
    <property type="match status" value="1"/>
</dbReference>
<dbReference type="InterPro" id="IPR036760">
    <property type="entry name" value="SspB-like_sf"/>
</dbReference>
<dbReference type="NCBIfam" id="NF008769">
    <property type="entry name" value="PRK11798.2-5"/>
    <property type="match status" value="1"/>
</dbReference>
<dbReference type="OrthoDB" id="9797358at2"/>
<evidence type="ECO:0000313" key="3">
    <source>
        <dbReference type="Proteomes" id="UP000218899"/>
    </source>
</evidence>
<reference evidence="2 3" key="1">
    <citation type="submission" date="2015-08" db="EMBL/GenBank/DDBJ databases">
        <title>Complete genome sequence of Sulfurifustis variabilis.</title>
        <authorList>
            <person name="Miura A."/>
            <person name="Kojima H."/>
            <person name="Fukui M."/>
        </authorList>
    </citation>
    <scope>NUCLEOTIDE SEQUENCE [LARGE SCALE GENOMIC DNA]</scope>
    <source>
        <strain evidence="3">skN76</strain>
    </source>
</reference>